<dbReference type="GO" id="GO:0016020">
    <property type="term" value="C:membrane"/>
    <property type="evidence" value="ECO:0007669"/>
    <property type="project" value="InterPro"/>
</dbReference>
<evidence type="ECO:0000256" key="9">
    <source>
        <dbReference type="ARBA" id="ARBA00022989"/>
    </source>
</evidence>
<evidence type="ECO:0000256" key="1">
    <source>
        <dbReference type="ARBA" id="ARBA00004323"/>
    </source>
</evidence>
<dbReference type="PANTHER" id="PTHR46025">
    <property type="entry name" value="XYLOSYLTRANSFERASE OXT"/>
    <property type="match status" value="1"/>
</dbReference>
<evidence type="ECO:0000256" key="2">
    <source>
        <dbReference type="ARBA" id="ARBA00004648"/>
    </source>
</evidence>
<evidence type="ECO:0000256" key="14">
    <source>
        <dbReference type="ARBA" id="ARBA00042865"/>
    </source>
</evidence>
<evidence type="ECO:0000256" key="4">
    <source>
        <dbReference type="ARBA" id="ARBA00022679"/>
    </source>
</evidence>
<keyword evidence="5" id="KW-0812">Transmembrane</keyword>
<comment type="caution">
    <text evidence="15">The sequence shown here is derived from an EMBL/GenBank/DDBJ whole genome shotgun (WGS) entry which is preliminary data.</text>
</comment>
<evidence type="ECO:0000256" key="6">
    <source>
        <dbReference type="ARBA" id="ARBA00022723"/>
    </source>
</evidence>
<keyword evidence="7" id="KW-0256">Endoplasmic reticulum</keyword>
<evidence type="ECO:0000256" key="3">
    <source>
        <dbReference type="ARBA" id="ARBA00022676"/>
    </source>
</evidence>
<dbReference type="Proteomes" id="UP000529710">
    <property type="component" value="Unassembled WGS sequence"/>
</dbReference>
<keyword evidence="4 15" id="KW-0808">Transferase</keyword>
<name>A0A7Y0HSS8_9BIFI</name>
<comment type="subcellular location">
    <subcellularLocation>
        <location evidence="2">Endoplasmic reticulum membrane</location>
        <topology evidence="2">Single-pass type II membrane protein</topology>
    </subcellularLocation>
    <subcellularLocation>
        <location evidence="1">Golgi apparatus membrane</location>
        <topology evidence="1">Single-pass type II membrane protein</topology>
    </subcellularLocation>
</comment>
<accession>A0A7Y0HSS8</accession>
<dbReference type="GO" id="GO:0030158">
    <property type="term" value="F:protein xylosyltransferase activity"/>
    <property type="evidence" value="ECO:0007669"/>
    <property type="project" value="InterPro"/>
</dbReference>
<evidence type="ECO:0000256" key="10">
    <source>
        <dbReference type="ARBA" id="ARBA00023034"/>
    </source>
</evidence>
<evidence type="ECO:0000256" key="7">
    <source>
        <dbReference type="ARBA" id="ARBA00022824"/>
    </source>
</evidence>
<dbReference type="PANTHER" id="PTHR46025:SF3">
    <property type="entry name" value="XYLOSYLTRANSFERASE OXT"/>
    <property type="match status" value="1"/>
</dbReference>
<keyword evidence="6" id="KW-0479">Metal-binding</keyword>
<gene>
    <name evidence="15" type="ORF">G1C98_0211</name>
</gene>
<keyword evidence="8" id="KW-0735">Signal-anchor</keyword>
<reference evidence="15 16" key="1">
    <citation type="submission" date="2020-02" db="EMBL/GenBank/DDBJ databases">
        <title>Characterization of phylogenetic diversity of novel bifidobacterial species isolated in Czech ZOOs.</title>
        <authorList>
            <person name="Lugli G.A."/>
            <person name="Vera N.B."/>
            <person name="Ventura M."/>
        </authorList>
    </citation>
    <scope>NUCLEOTIDE SEQUENCE [LARGE SCALE GENOMIC DNA]</scope>
    <source>
        <strain evidence="15 16">DSM 109960</strain>
    </source>
</reference>
<proteinExistence type="predicted"/>
<organism evidence="15 16">
    <name type="scientific">Bifidobacterium erythrocebi</name>
    <dbReference type="NCBI Taxonomy" id="2675325"/>
    <lineage>
        <taxon>Bacteria</taxon>
        <taxon>Bacillati</taxon>
        <taxon>Actinomycetota</taxon>
        <taxon>Actinomycetes</taxon>
        <taxon>Bifidobacteriales</taxon>
        <taxon>Bifidobacteriaceae</taxon>
        <taxon>Bifidobacterium</taxon>
    </lineage>
</organism>
<evidence type="ECO:0000256" key="5">
    <source>
        <dbReference type="ARBA" id="ARBA00022692"/>
    </source>
</evidence>
<evidence type="ECO:0000256" key="12">
    <source>
        <dbReference type="ARBA" id="ARBA00023157"/>
    </source>
</evidence>
<evidence type="ECO:0000313" key="15">
    <source>
        <dbReference type="EMBL" id="NMM95475.1"/>
    </source>
</evidence>
<dbReference type="GO" id="GO:0050650">
    <property type="term" value="P:chondroitin sulfate proteoglycan biosynthetic process"/>
    <property type="evidence" value="ECO:0007669"/>
    <property type="project" value="TreeGrafter"/>
</dbReference>
<dbReference type="AlphaFoldDB" id="A0A7Y0HSS8"/>
<protein>
    <recommendedName>
        <fullName evidence="14">Peptide O-xylosyltransferase</fullName>
    </recommendedName>
</protein>
<dbReference type="EMBL" id="JAAIIF010000003">
    <property type="protein sequence ID" value="NMM95475.1"/>
    <property type="molecule type" value="Genomic_DNA"/>
</dbReference>
<dbReference type="InterPro" id="IPR003406">
    <property type="entry name" value="Glyco_trans_14"/>
</dbReference>
<keyword evidence="9" id="KW-1133">Transmembrane helix</keyword>
<dbReference type="InterPro" id="IPR043538">
    <property type="entry name" value="XYLT"/>
</dbReference>
<keyword evidence="11" id="KW-0472">Membrane</keyword>
<dbReference type="GO" id="GO:0046872">
    <property type="term" value="F:metal ion binding"/>
    <property type="evidence" value="ECO:0007669"/>
    <property type="project" value="UniProtKB-KW"/>
</dbReference>
<keyword evidence="13" id="KW-0325">Glycoprotein</keyword>
<keyword evidence="10" id="KW-0333">Golgi apparatus</keyword>
<dbReference type="RefSeq" id="WP_169078432.1">
    <property type="nucleotide sequence ID" value="NZ_JAAIIF010000003.1"/>
</dbReference>
<dbReference type="GO" id="GO:0015012">
    <property type="term" value="P:heparan sulfate proteoglycan biosynthetic process"/>
    <property type="evidence" value="ECO:0007669"/>
    <property type="project" value="TreeGrafter"/>
</dbReference>
<dbReference type="Pfam" id="PF02485">
    <property type="entry name" value="Branch"/>
    <property type="match status" value="1"/>
</dbReference>
<evidence type="ECO:0000256" key="11">
    <source>
        <dbReference type="ARBA" id="ARBA00023136"/>
    </source>
</evidence>
<evidence type="ECO:0000256" key="8">
    <source>
        <dbReference type="ARBA" id="ARBA00022968"/>
    </source>
</evidence>
<keyword evidence="12" id="KW-1015">Disulfide bond</keyword>
<sequence length="292" mass="34738">MKHAYLIIAHDRPQELARLLKALDYAENDIYVHLDRKSQCFDLDDLKRNVKSSGLFFVPRISVTWGGESQIKAELILFSEAFSHGGYRYYHLLSGVDYPVKSQTYIHRYFDKHDGENFIALKDINDVSPRFRMRFEQCHFLHEPLVGKKRNFWKYVDFALCYAQRAVGIRRFKGRPMKRHSNWISVTDDVISLIVKNQDRILKEYRWTYCCDEVFVLSEIWNTPLRATLSPKENLRYMEWVHVSGRDWSPRPITMEDIDILSQPDILFARKFTSPQSDSLYEYLDQNVLRHN</sequence>
<keyword evidence="3" id="KW-0328">Glycosyltransferase</keyword>
<evidence type="ECO:0000313" key="16">
    <source>
        <dbReference type="Proteomes" id="UP000529710"/>
    </source>
</evidence>
<evidence type="ECO:0000256" key="13">
    <source>
        <dbReference type="ARBA" id="ARBA00023180"/>
    </source>
</evidence>
<keyword evidence="16" id="KW-1185">Reference proteome</keyword>